<evidence type="ECO:0000256" key="4">
    <source>
        <dbReference type="ARBA" id="ARBA00022989"/>
    </source>
</evidence>
<dbReference type="GO" id="GO:0005886">
    <property type="term" value="C:plasma membrane"/>
    <property type="evidence" value="ECO:0007669"/>
    <property type="project" value="UniProtKB-SubCell"/>
</dbReference>
<dbReference type="GO" id="GO:0009246">
    <property type="term" value="P:enterobacterial common antigen biosynthetic process"/>
    <property type="evidence" value="ECO:0007669"/>
    <property type="project" value="InterPro"/>
</dbReference>
<feature type="transmembrane region" description="Helical" evidence="6">
    <location>
        <begin position="88"/>
        <end position="111"/>
    </location>
</feature>
<feature type="transmembrane region" description="Helical" evidence="6">
    <location>
        <begin position="273"/>
        <end position="291"/>
    </location>
</feature>
<evidence type="ECO:0000256" key="1">
    <source>
        <dbReference type="ARBA" id="ARBA00004651"/>
    </source>
</evidence>
<dbReference type="InterPro" id="IPR050833">
    <property type="entry name" value="Poly_Biosynth_Transport"/>
</dbReference>
<dbReference type="AlphaFoldDB" id="A0A553EBJ4"/>
<keyword evidence="2" id="KW-1003">Cell membrane</keyword>
<evidence type="ECO:0000256" key="6">
    <source>
        <dbReference type="SAM" id="Phobius"/>
    </source>
</evidence>
<evidence type="ECO:0000256" key="2">
    <source>
        <dbReference type="ARBA" id="ARBA00022475"/>
    </source>
</evidence>
<keyword evidence="8" id="KW-1185">Reference proteome</keyword>
<gene>
    <name evidence="7" type="ORF">FNW21_02475</name>
</gene>
<dbReference type="EMBL" id="VJZT01000002">
    <property type="protein sequence ID" value="TRX42153.1"/>
    <property type="molecule type" value="Genomic_DNA"/>
</dbReference>
<feature type="transmembrane region" description="Helical" evidence="6">
    <location>
        <begin position="226"/>
        <end position="248"/>
    </location>
</feature>
<feature type="transmembrane region" description="Helical" evidence="6">
    <location>
        <begin position="159"/>
        <end position="178"/>
    </location>
</feature>
<keyword evidence="4 6" id="KW-1133">Transmembrane helix</keyword>
<evidence type="ECO:0000313" key="8">
    <source>
        <dbReference type="Proteomes" id="UP000316371"/>
    </source>
</evidence>
<dbReference type="RefSeq" id="WP_144255163.1">
    <property type="nucleotide sequence ID" value="NZ_VJZT01000002.1"/>
</dbReference>
<dbReference type="PANTHER" id="PTHR30250:SF30">
    <property type="entry name" value="LIPID III FLIPPASE"/>
    <property type="match status" value="1"/>
</dbReference>
<feature type="transmembrane region" description="Helical" evidence="6">
    <location>
        <begin position="303"/>
        <end position="323"/>
    </location>
</feature>
<accession>A0A553EBJ4</accession>
<sequence length="424" mass="48186">MSFIKKISQTNLFKIASLNSLSIVLKLGIGLITSKVIAVFVGPSGLALVGNFRNFVGTFETISTLGFQNGVVKYIAETKEKELEFKRYVATVCITVATVSVVLSGLLFFFSAHWNTLIFGSHLDYSFVFKAFAFALPWYALSLVLVSIMNGLGKFKHVIYINTIGNCIGLVVSVGFIYHYQTFGALLATIITPSLLFLVSFYYVNKDFSLLAHIRFDLFDFKIIKNLSHYFLMAFVSGIVGSLVFLAVRKNIITIVGIQQAGYWEAMTRISSYYLLFVSSILTLYFLPKLVTSQNKQATKKVFWVYYKTIFPFIILGLLLLYLSRFLIVKILFTKDFLPVTSLFFWQLLGDLFKMASWILGYNFFAKKLTLAFIVTELFSLSITYFSSIFLIKIYGIQGVVMAYAFTYLIYLLVLSVYFRKSLF</sequence>
<feature type="transmembrane region" description="Helical" evidence="6">
    <location>
        <begin position="131"/>
        <end position="152"/>
    </location>
</feature>
<keyword evidence="5 6" id="KW-0472">Membrane</keyword>
<dbReference type="InterPro" id="IPR002797">
    <property type="entry name" value="Polysacc_synth"/>
</dbReference>
<proteinExistence type="predicted"/>
<keyword evidence="3 6" id="KW-0812">Transmembrane</keyword>
<evidence type="ECO:0000313" key="7">
    <source>
        <dbReference type="EMBL" id="TRX42153.1"/>
    </source>
</evidence>
<comment type="caution">
    <text evidence="7">The sequence shown here is derived from an EMBL/GenBank/DDBJ whole genome shotgun (WGS) entry which is preliminary data.</text>
</comment>
<evidence type="ECO:0000256" key="3">
    <source>
        <dbReference type="ARBA" id="ARBA00022692"/>
    </source>
</evidence>
<feature type="transmembrane region" description="Helical" evidence="6">
    <location>
        <begin position="55"/>
        <end position="76"/>
    </location>
</feature>
<dbReference type="CDD" id="cd13125">
    <property type="entry name" value="MATE_like_10"/>
    <property type="match status" value="1"/>
</dbReference>
<reference evidence="7 8" key="1">
    <citation type="submission" date="2019-07" db="EMBL/GenBank/DDBJ databases">
        <title>Novel species of Flavobacterium.</title>
        <authorList>
            <person name="Liu Q."/>
            <person name="Xin Y.-H."/>
        </authorList>
    </citation>
    <scope>NUCLEOTIDE SEQUENCE [LARGE SCALE GENOMIC DNA]</scope>
    <source>
        <strain evidence="7 8">LB1R34</strain>
    </source>
</reference>
<evidence type="ECO:0000256" key="5">
    <source>
        <dbReference type="ARBA" id="ARBA00023136"/>
    </source>
</evidence>
<protein>
    <submittedName>
        <fullName evidence="7">O-antigen translocase</fullName>
    </submittedName>
</protein>
<comment type="subcellular location">
    <subcellularLocation>
        <location evidence="1">Cell membrane</location>
        <topology evidence="1">Multi-pass membrane protein</topology>
    </subcellularLocation>
</comment>
<feature type="transmembrane region" description="Helical" evidence="6">
    <location>
        <begin position="343"/>
        <end position="365"/>
    </location>
</feature>
<feature type="transmembrane region" description="Helical" evidence="6">
    <location>
        <begin position="184"/>
        <end position="205"/>
    </location>
</feature>
<feature type="transmembrane region" description="Helical" evidence="6">
    <location>
        <begin position="401"/>
        <end position="419"/>
    </location>
</feature>
<feature type="transmembrane region" description="Helical" evidence="6">
    <location>
        <begin position="21"/>
        <end position="43"/>
    </location>
</feature>
<feature type="transmembrane region" description="Helical" evidence="6">
    <location>
        <begin position="372"/>
        <end position="395"/>
    </location>
</feature>
<dbReference type="PANTHER" id="PTHR30250">
    <property type="entry name" value="PST FAMILY PREDICTED COLANIC ACID TRANSPORTER"/>
    <property type="match status" value="1"/>
</dbReference>
<dbReference type="InterPro" id="IPR044550">
    <property type="entry name" value="WzxE"/>
</dbReference>
<dbReference type="Pfam" id="PF01943">
    <property type="entry name" value="Polysacc_synt"/>
    <property type="match status" value="1"/>
</dbReference>
<organism evidence="7 8">
    <name type="scientific">Flavobacterium restrictum</name>
    <dbReference type="NCBI Taxonomy" id="2594428"/>
    <lineage>
        <taxon>Bacteria</taxon>
        <taxon>Pseudomonadati</taxon>
        <taxon>Bacteroidota</taxon>
        <taxon>Flavobacteriia</taxon>
        <taxon>Flavobacteriales</taxon>
        <taxon>Flavobacteriaceae</taxon>
        <taxon>Flavobacterium</taxon>
    </lineage>
</organism>
<dbReference type="Proteomes" id="UP000316371">
    <property type="component" value="Unassembled WGS sequence"/>
</dbReference>
<name>A0A553EBJ4_9FLAO</name>
<dbReference type="OrthoDB" id="9769862at2"/>